<accession>A0A0E9R4U9</accession>
<sequence length="16" mass="1702">MSDMSLGSKKDTSPMS</sequence>
<evidence type="ECO:0000313" key="1">
    <source>
        <dbReference type="EMBL" id="JAH23767.1"/>
    </source>
</evidence>
<dbReference type="EMBL" id="GBXM01084810">
    <property type="protein sequence ID" value="JAH23767.1"/>
    <property type="molecule type" value="Transcribed_RNA"/>
</dbReference>
<reference evidence="1" key="1">
    <citation type="submission" date="2014-11" db="EMBL/GenBank/DDBJ databases">
        <authorList>
            <person name="Amaro Gonzalez C."/>
        </authorList>
    </citation>
    <scope>NUCLEOTIDE SEQUENCE</scope>
</reference>
<proteinExistence type="predicted"/>
<name>A0A0E9R4U9_ANGAN</name>
<reference evidence="1" key="2">
    <citation type="journal article" date="2015" name="Fish Shellfish Immunol.">
        <title>Early steps in the European eel (Anguilla anguilla)-Vibrio vulnificus interaction in the gills: Role of the RtxA13 toxin.</title>
        <authorList>
            <person name="Callol A."/>
            <person name="Pajuelo D."/>
            <person name="Ebbesson L."/>
            <person name="Teles M."/>
            <person name="MacKenzie S."/>
            <person name="Amaro C."/>
        </authorList>
    </citation>
    <scope>NUCLEOTIDE SEQUENCE</scope>
</reference>
<organism evidence="1">
    <name type="scientific">Anguilla anguilla</name>
    <name type="common">European freshwater eel</name>
    <name type="synonym">Muraena anguilla</name>
    <dbReference type="NCBI Taxonomy" id="7936"/>
    <lineage>
        <taxon>Eukaryota</taxon>
        <taxon>Metazoa</taxon>
        <taxon>Chordata</taxon>
        <taxon>Craniata</taxon>
        <taxon>Vertebrata</taxon>
        <taxon>Euteleostomi</taxon>
        <taxon>Actinopterygii</taxon>
        <taxon>Neopterygii</taxon>
        <taxon>Teleostei</taxon>
        <taxon>Anguilliformes</taxon>
        <taxon>Anguillidae</taxon>
        <taxon>Anguilla</taxon>
    </lineage>
</organism>
<protein>
    <submittedName>
        <fullName evidence="1">Uncharacterized protein</fullName>
    </submittedName>
</protein>
<dbReference type="AlphaFoldDB" id="A0A0E9R4U9"/>